<accession>A0AAW1WHC0</accession>
<proteinExistence type="predicted"/>
<dbReference type="Proteomes" id="UP001457282">
    <property type="component" value="Unassembled WGS sequence"/>
</dbReference>
<evidence type="ECO:0000313" key="1">
    <source>
        <dbReference type="EMBL" id="KAK9922934.1"/>
    </source>
</evidence>
<protein>
    <submittedName>
        <fullName evidence="1">Uncharacterized protein</fullName>
    </submittedName>
</protein>
<sequence>MQVEMEASGLGSLWRRIAEGSCGGDWREAWWLCELRELQGFDGGASFEIPNTGSDLVAVSVVLLCTSSSLDGDVDHSEARDSTAVQGNSGGAVSVIGATAWRSRRSG</sequence>
<organism evidence="1 2">
    <name type="scientific">Rubus argutus</name>
    <name type="common">Southern blackberry</name>
    <dbReference type="NCBI Taxonomy" id="59490"/>
    <lineage>
        <taxon>Eukaryota</taxon>
        <taxon>Viridiplantae</taxon>
        <taxon>Streptophyta</taxon>
        <taxon>Embryophyta</taxon>
        <taxon>Tracheophyta</taxon>
        <taxon>Spermatophyta</taxon>
        <taxon>Magnoliopsida</taxon>
        <taxon>eudicotyledons</taxon>
        <taxon>Gunneridae</taxon>
        <taxon>Pentapetalae</taxon>
        <taxon>rosids</taxon>
        <taxon>fabids</taxon>
        <taxon>Rosales</taxon>
        <taxon>Rosaceae</taxon>
        <taxon>Rosoideae</taxon>
        <taxon>Rosoideae incertae sedis</taxon>
        <taxon>Rubus</taxon>
    </lineage>
</organism>
<keyword evidence="2" id="KW-1185">Reference proteome</keyword>
<dbReference type="AlphaFoldDB" id="A0AAW1WHC0"/>
<gene>
    <name evidence="1" type="ORF">M0R45_031371</name>
</gene>
<reference evidence="1 2" key="1">
    <citation type="journal article" date="2023" name="G3 (Bethesda)">
        <title>A chromosome-length genome assembly and annotation of blackberry (Rubus argutus, cv. 'Hillquist').</title>
        <authorList>
            <person name="Bruna T."/>
            <person name="Aryal R."/>
            <person name="Dudchenko O."/>
            <person name="Sargent D.J."/>
            <person name="Mead D."/>
            <person name="Buti M."/>
            <person name="Cavallini A."/>
            <person name="Hytonen T."/>
            <person name="Andres J."/>
            <person name="Pham M."/>
            <person name="Weisz D."/>
            <person name="Mascagni F."/>
            <person name="Usai G."/>
            <person name="Natali L."/>
            <person name="Bassil N."/>
            <person name="Fernandez G.E."/>
            <person name="Lomsadze A."/>
            <person name="Armour M."/>
            <person name="Olukolu B."/>
            <person name="Poorten T."/>
            <person name="Britton C."/>
            <person name="Davik J."/>
            <person name="Ashrafi H."/>
            <person name="Aiden E.L."/>
            <person name="Borodovsky M."/>
            <person name="Worthington M."/>
        </authorList>
    </citation>
    <scope>NUCLEOTIDE SEQUENCE [LARGE SCALE GENOMIC DNA]</scope>
    <source>
        <strain evidence="1">PI 553951</strain>
    </source>
</reference>
<dbReference type="EMBL" id="JBEDUW010000006">
    <property type="protein sequence ID" value="KAK9922934.1"/>
    <property type="molecule type" value="Genomic_DNA"/>
</dbReference>
<name>A0AAW1WHC0_RUBAR</name>
<comment type="caution">
    <text evidence="1">The sequence shown here is derived from an EMBL/GenBank/DDBJ whole genome shotgun (WGS) entry which is preliminary data.</text>
</comment>
<evidence type="ECO:0000313" key="2">
    <source>
        <dbReference type="Proteomes" id="UP001457282"/>
    </source>
</evidence>